<sequence>MTNEIVDHELLLKAAILYYEQNMNQEQVAKAIGVSRPRVSKVLQIAKQEHLVEFFVKDVNKDVVELELALQQRYALNDVKVVSTRYDRSEEAVSNQVGLLSARYMRKILDQVKTIGIGWGNAVSHFVAETNYLIANDVTIVPLVGGLGLVNLDVHANRLVSELAIKLRSQYCTFYAPVIAESAQVAQELKNSTLVSSALKAARDVDVAFIGVGNEVRDSTWHKLNYITEAETEELEEAGAVGDVVANFFDAEGNTIKNDFADRLIGITIEELKEIPNVVLMAVGKQKARNVKIMLDNHIVNTLFIDQSIAEKII</sequence>
<dbReference type="InterPro" id="IPR036388">
    <property type="entry name" value="WH-like_DNA-bd_sf"/>
</dbReference>
<dbReference type="Pfam" id="PF04198">
    <property type="entry name" value="Sugar-bind"/>
    <property type="match status" value="1"/>
</dbReference>
<dbReference type="PANTHER" id="PTHR34294:SF12">
    <property type="entry name" value="SUGAR-BINDING TRANSCRIPTIONAL REGULATOR"/>
    <property type="match status" value="1"/>
</dbReference>
<keyword evidence="7" id="KW-1185">Reference proteome</keyword>
<dbReference type="Gene3D" id="1.10.10.10">
    <property type="entry name" value="Winged helix-like DNA-binding domain superfamily/Winged helix DNA-binding domain"/>
    <property type="match status" value="1"/>
</dbReference>
<evidence type="ECO:0000256" key="2">
    <source>
        <dbReference type="ARBA" id="ARBA00023015"/>
    </source>
</evidence>
<proteinExistence type="inferred from homology"/>
<keyword evidence="3" id="KW-0238">DNA-binding</keyword>
<reference evidence="7" key="1">
    <citation type="journal article" date="2019" name="Int. J. Syst. Evol. Microbiol.">
        <title>The Global Catalogue of Microorganisms (GCM) 10K type strain sequencing project: providing services to taxonomists for standard genome sequencing and annotation.</title>
        <authorList>
            <consortium name="The Broad Institute Genomics Platform"/>
            <consortium name="The Broad Institute Genome Sequencing Center for Infectious Disease"/>
            <person name="Wu L."/>
            <person name="Ma J."/>
        </authorList>
    </citation>
    <scope>NUCLEOTIDE SEQUENCE [LARGE SCALE GENOMIC DNA]</scope>
    <source>
        <strain evidence="7">CCM 8925</strain>
    </source>
</reference>
<evidence type="ECO:0000256" key="1">
    <source>
        <dbReference type="ARBA" id="ARBA00010466"/>
    </source>
</evidence>
<evidence type="ECO:0000256" key="4">
    <source>
        <dbReference type="ARBA" id="ARBA00023163"/>
    </source>
</evidence>
<comment type="caution">
    <text evidence="6">The sequence shown here is derived from an EMBL/GenBank/DDBJ whole genome shotgun (WGS) entry which is preliminary data.</text>
</comment>
<organism evidence="6 7">
    <name type="scientific">Loigolactobacillus binensis</name>
    <dbReference type="NCBI Taxonomy" id="2559922"/>
    <lineage>
        <taxon>Bacteria</taxon>
        <taxon>Bacillati</taxon>
        <taxon>Bacillota</taxon>
        <taxon>Bacilli</taxon>
        <taxon>Lactobacillales</taxon>
        <taxon>Lactobacillaceae</taxon>
        <taxon>Loigolactobacillus</taxon>
    </lineage>
</organism>
<evidence type="ECO:0000259" key="5">
    <source>
        <dbReference type="Pfam" id="PF04198"/>
    </source>
</evidence>
<dbReference type="RefSeq" id="WP_137636832.1">
    <property type="nucleotide sequence ID" value="NZ_BJDN01000003.1"/>
</dbReference>
<evidence type="ECO:0000313" key="7">
    <source>
        <dbReference type="Proteomes" id="UP001597104"/>
    </source>
</evidence>
<dbReference type="Gene3D" id="3.40.50.1360">
    <property type="match status" value="1"/>
</dbReference>
<feature type="domain" description="Sugar-binding" evidence="5">
    <location>
        <begin position="62"/>
        <end position="314"/>
    </location>
</feature>
<evidence type="ECO:0000256" key="3">
    <source>
        <dbReference type="ARBA" id="ARBA00023125"/>
    </source>
</evidence>
<comment type="similarity">
    <text evidence="1">Belongs to the SorC transcriptional regulatory family.</text>
</comment>
<dbReference type="SUPFAM" id="SSF100950">
    <property type="entry name" value="NagB/RpiA/CoA transferase-like"/>
    <property type="match status" value="1"/>
</dbReference>
<evidence type="ECO:0000313" key="6">
    <source>
        <dbReference type="EMBL" id="MFD0898514.1"/>
    </source>
</evidence>
<name>A0ABW3EI41_9LACO</name>
<dbReference type="InterPro" id="IPR037171">
    <property type="entry name" value="NagB/RpiA_transferase-like"/>
</dbReference>
<dbReference type="EMBL" id="JBHTIO010000055">
    <property type="protein sequence ID" value="MFD0898514.1"/>
    <property type="molecule type" value="Genomic_DNA"/>
</dbReference>
<dbReference type="PANTHER" id="PTHR34294">
    <property type="entry name" value="TRANSCRIPTIONAL REGULATOR-RELATED"/>
    <property type="match status" value="1"/>
</dbReference>
<protein>
    <submittedName>
        <fullName evidence="6">Sugar-binding transcriptional regulator</fullName>
    </submittedName>
</protein>
<keyword evidence="4" id="KW-0804">Transcription</keyword>
<dbReference type="Proteomes" id="UP001597104">
    <property type="component" value="Unassembled WGS sequence"/>
</dbReference>
<accession>A0ABW3EI41</accession>
<gene>
    <name evidence="6" type="ORF">ACFQZ7_12395</name>
</gene>
<keyword evidence="2" id="KW-0805">Transcription regulation</keyword>
<dbReference type="InterPro" id="IPR007324">
    <property type="entry name" value="Sugar-bd_dom_put"/>
</dbReference>
<dbReference type="InterPro" id="IPR051054">
    <property type="entry name" value="SorC_transcr_regulators"/>
</dbReference>